<dbReference type="CDD" id="cd14939">
    <property type="entry name" value="7tmD_STE2"/>
    <property type="match status" value="1"/>
</dbReference>
<organism evidence="2 3">
    <name type="scientific">Rhynchosporium graminicola</name>
    <dbReference type="NCBI Taxonomy" id="2792576"/>
    <lineage>
        <taxon>Eukaryota</taxon>
        <taxon>Fungi</taxon>
        <taxon>Dikarya</taxon>
        <taxon>Ascomycota</taxon>
        <taxon>Pezizomycotina</taxon>
        <taxon>Leotiomycetes</taxon>
        <taxon>Helotiales</taxon>
        <taxon>Ploettnerulaceae</taxon>
        <taxon>Rhynchosporium</taxon>
    </lineage>
</organism>
<dbReference type="AlphaFoldDB" id="A0A1E1K2D5"/>
<sequence>MSSSLSAAGFDPKAQSISFLMADGVTPVVLSISDIDAWFYYNATLCINYSAQMGACLVMLLVTAVLTKESKRRTPVYILNLLSLFLGFLRALLLALYSISAWAEFYAYFSLDWSVIPGPAYATSVAGAVIPLLMIITVNMSLFLQAHTVCKIMRKEYIMMISFVSGLVFLLAVGFRFAQTITNSLAIMTAGHYFFQAWITVGALATETISIWYYSIIFTSKLLWTIYARKNLGLKKWSYIQILAAMGGCTMIIPSGFAILQFTTPDDFPEAGTIAITTVALLLPLSSLWASMVTTEANSSFNAEQLWGSRASHDASIGSSMERKTFGSLSTSPSYFSTEQKDSTSHISPTTIDTVIESAASRDSTELDLEKMGVRVDRSYSVHSGI</sequence>
<dbReference type="FunCoup" id="A0A1E1K2D5">
    <property type="interactions" value="77"/>
</dbReference>
<dbReference type="Pfam" id="PF02116">
    <property type="entry name" value="STE2"/>
    <property type="match status" value="1"/>
</dbReference>
<keyword evidence="1" id="KW-0812">Transmembrane</keyword>
<accession>A0A1E1K2D5</accession>
<comment type="caution">
    <text evidence="2">The sequence shown here is derived from an EMBL/GenBank/DDBJ whole genome shotgun (WGS) entry which is preliminary data.</text>
</comment>
<evidence type="ECO:0000313" key="3">
    <source>
        <dbReference type="Proteomes" id="UP000178129"/>
    </source>
</evidence>
<dbReference type="PRINTS" id="PR00250">
    <property type="entry name" value="GPCRSTE2"/>
</dbReference>
<evidence type="ECO:0000256" key="1">
    <source>
        <dbReference type="SAM" id="Phobius"/>
    </source>
</evidence>
<dbReference type="EMBL" id="FJUW01000005">
    <property type="protein sequence ID" value="CZS92223.1"/>
    <property type="molecule type" value="Genomic_DNA"/>
</dbReference>
<dbReference type="PANTHER" id="PTHR28009:SF1">
    <property type="entry name" value="PHEROMONE ALPHA FACTOR RECEPTOR"/>
    <property type="match status" value="1"/>
</dbReference>
<keyword evidence="2" id="KW-0675">Receptor</keyword>
<keyword evidence="1" id="KW-1133">Transmembrane helix</keyword>
<dbReference type="STRING" id="914237.A0A1E1K2D5"/>
<feature type="transmembrane region" description="Helical" evidence="1">
    <location>
        <begin position="271"/>
        <end position="290"/>
    </location>
</feature>
<keyword evidence="1" id="KW-0472">Membrane</keyword>
<gene>
    <name evidence="2" type="ORF">RCO7_00755</name>
</gene>
<dbReference type="PANTHER" id="PTHR28009">
    <property type="entry name" value="PHEROMONE ALPHA FACTOR RECEPTOR"/>
    <property type="match status" value="1"/>
</dbReference>
<reference evidence="3" key="1">
    <citation type="submission" date="2016-03" db="EMBL/GenBank/DDBJ databases">
        <authorList>
            <person name="Ploux O."/>
        </authorList>
    </citation>
    <scope>NUCLEOTIDE SEQUENCE [LARGE SCALE GENOMIC DNA]</scope>
    <source>
        <strain evidence="3">UK7</strain>
    </source>
</reference>
<protein>
    <submittedName>
        <fullName evidence="2">Related to pheromone receptor</fullName>
    </submittedName>
</protein>
<dbReference type="InterPro" id="IPR000366">
    <property type="entry name" value="GPCR_STE2"/>
</dbReference>
<keyword evidence="3" id="KW-1185">Reference proteome</keyword>
<feature type="transmembrane region" description="Helical" evidence="1">
    <location>
        <begin position="237"/>
        <end position="259"/>
    </location>
</feature>
<dbReference type="GO" id="GO:0004932">
    <property type="term" value="F:mating-type factor pheromone receptor activity"/>
    <property type="evidence" value="ECO:0007669"/>
    <property type="project" value="InterPro"/>
</dbReference>
<evidence type="ECO:0000313" key="2">
    <source>
        <dbReference type="EMBL" id="CZS92223.1"/>
    </source>
</evidence>
<dbReference type="Gene3D" id="1.10.287.920">
    <property type="entry name" value="Pheromone alpha factor receptor"/>
    <property type="match status" value="1"/>
</dbReference>
<dbReference type="Proteomes" id="UP000178129">
    <property type="component" value="Unassembled WGS sequence"/>
</dbReference>
<dbReference type="InterPro" id="IPR027458">
    <property type="entry name" value="STE2_TM1-TM2_sf"/>
</dbReference>
<feature type="transmembrane region" description="Helical" evidence="1">
    <location>
        <begin position="47"/>
        <end position="66"/>
    </location>
</feature>
<feature type="transmembrane region" description="Helical" evidence="1">
    <location>
        <begin position="78"/>
        <end position="100"/>
    </location>
</feature>
<feature type="transmembrane region" description="Helical" evidence="1">
    <location>
        <begin position="195"/>
        <end position="216"/>
    </location>
</feature>
<dbReference type="InParanoid" id="A0A1E1K2D5"/>
<name>A0A1E1K2D5_9HELO</name>
<feature type="transmembrane region" description="Helical" evidence="1">
    <location>
        <begin position="120"/>
        <end position="144"/>
    </location>
</feature>
<dbReference type="GO" id="GO:0000750">
    <property type="term" value="P:pheromone-dependent signal transduction involved in conjugation with cellular fusion"/>
    <property type="evidence" value="ECO:0007669"/>
    <property type="project" value="TreeGrafter"/>
</dbReference>
<feature type="transmembrane region" description="Helical" evidence="1">
    <location>
        <begin position="156"/>
        <end position="175"/>
    </location>
</feature>
<proteinExistence type="predicted"/>
<dbReference type="GO" id="GO:0038038">
    <property type="term" value="C:G protein-coupled receptor homodimeric complex"/>
    <property type="evidence" value="ECO:0007669"/>
    <property type="project" value="TreeGrafter"/>
</dbReference>